<dbReference type="GO" id="GO:0016616">
    <property type="term" value="F:oxidoreductase activity, acting on the CH-OH group of donors, NAD or NADP as acceptor"/>
    <property type="evidence" value="ECO:0007669"/>
    <property type="project" value="InterPro"/>
</dbReference>
<evidence type="ECO:0000256" key="3">
    <source>
        <dbReference type="SAM" id="Phobius"/>
    </source>
</evidence>
<proteinExistence type="inferred from homology"/>
<gene>
    <name evidence="5" type="ORF">K491DRAFT_597254</name>
</gene>
<evidence type="ECO:0000259" key="4">
    <source>
        <dbReference type="Pfam" id="PF01073"/>
    </source>
</evidence>
<dbReference type="Gene3D" id="3.40.50.720">
    <property type="entry name" value="NAD(P)-binding Rossmann-like Domain"/>
    <property type="match status" value="1"/>
</dbReference>
<keyword evidence="3" id="KW-1133">Transmembrane helix</keyword>
<dbReference type="EMBL" id="MU004338">
    <property type="protein sequence ID" value="KAF2656258.1"/>
    <property type="molecule type" value="Genomic_DNA"/>
</dbReference>
<keyword evidence="6" id="KW-1185">Reference proteome</keyword>
<keyword evidence="3" id="KW-0472">Membrane</keyword>
<dbReference type="PANTHER" id="PTHR43245">
    <property type="entry name" value="BIFUNCTIONAL POLYMYXIN RESISTANCE PROTEIN ARNA"/>
    <property type="match status" value="1"/>
</dbReference>
<keyword evidence="2" id="KW-0560">Oxidoreductase</keyword>
<dbReference type="Pfam" id="PF01073">
    <property type="entry name" value="3Beta_HSD"/>
    <property type="match status" value="1"/>
</dbReference>
<dbReference type="SUPFAM" id="SSF51735">
    <property type="entry name" value="NAD(P)-binding Rossmann-fold domains"/>
    <property type="match status" value="1"/>
</dbReference>
<dbReference type="InterPro" id="IPR036291">
    <property type="entry name" value="NAD(P)-bd_dom_sf"/>
</dbReference>
<evidence type="ECO:0000313" key="6">
    <source>
        <dbReference type="Proteomes" id="UP000799324"/>
    </source>
</evidence>
<comment type="similarity">
    <text evidence="1">Belongs to the 3-beta-HSD family.</text>
</comment>
<protein>
    <submittedName>
        <fullName evidence="5">C-3 sterol dehydrogenase/C-4 decarboxylase-like protein</fullName>
    </submittedName>
</protein>
<evidence type="ECO:0000256" key="1">
    <source>
        <dbReference type="ARBA" id="ARBA00009219"/>
    </source>
</evidence>
<dbReference type="OrthoDB" id="10058185at2759"/>
<feature type="domain" description="3-beta hydroxysteroid dehydrogenase/isomerase" evidence="4">
    <location>
        <begin position="11"/>
        <end position="272"/>
    </location>
</feature>
<dbReference type="InterPro" id="IPR002225">
    <property type="entry name" value="3Beta_OHSteriod_DH/Estase"/>
</dbReference>
<name>A0A6A6TBI9_9PLEO</name>
<feature type="transmembrane region" description="Helical" evidence="3">
    <location>
        <begin position="287"/>
        <end position="306"/>
    </location>
</feature>
<dbReference type="AlphaFoldDB" id="A0A6A6TBI9"/>
<keyword evidence="3" id="KW-0812">Transmembrane</keyword>
<evidence type="ECO:0000256" key="2">
    <source>
        <dbReference type="ARBA" id="ARBA00023002"/>
    </source>
</evidence>
<accession>A0A6A6TBI9</accession>
<sequence>MSNENLGPIFVTGGAGFLGSTIVEALLSDRSFNPVISSVEPQLASNRQVPGAIYRDCDVSKADKLNALLDEIKPRVILHTIGPGFFSPPEAHYRVTYDLSKQLVAIAKKHPSVQALVYTCTAEVVDLHPSLNDHPLKEEEATLHSLHSGPNTYSRTKAATDVLALTNTTGNFSNQLLTAVLRTTGLYGPRDRLTIVELLKCVNTPKTQYQLGPNTLVHDWMYVDNCALAHVLAAKALLSPKAECADGEAFFISDGGPKKFWDFVRAIWTQAGDANWAPDGPHTVKQIPFWFIISAVGFLEWAYWILTLGIARPYWSTSTYHYMSHGCWFDISKARRVLGYEPLVDTDEGIRRTIAWFKENEGWEKKTK</sequence>
<dbReference type="GO" id="GO:0006694">
    <property type="term" value="P:steroid biosynthetic process"/>
    <property type="evidence" value="ECO:0007669"/>
    <property type="project" value="InterPro"/>
</dbReference>
<reference evidence="5" key="1">
    <citation type="journal article" date="2020" name="Stud. Mycol.">
        <title>101 Dothideomycetes genomes: a test case for predicting lifestyles and emergence of pathogens.</title>
        <authorList>
            <person name="Haridas S."/>
            <person name="Albert R."/>
            <person name="Binder M."/>
            <person name="Bloem J."/>
            <person name="Labutti K."/>
            <person name="Salamov A."/>
            <person name="Andreopoulos B."/>
            <person name="Baker S."/>
            <person name="Barry K."/>
            <person name="Bills G."/>
            <person name="Bluhm B."/>
            <person name="Cannon C."/>
            <person name="Castanera R."/>
            <person name="Culley D."/>
            <person name="Daum C."/>
            <person name="Ezra D."/>
            <person name="Gonzalez J."/>
            <person name="Henrissat B."/>
            <person name="Kuo A."/>
            <person name="Liang C."/>
            <person name="Lipzen A."/>
            <person name="Lutzoni F."/>
            <person name="Magnuson J."/>
            <person name="Mondo S."/>
            <person name="Nolan M."/>
            <person name="Ohm R."/>
            <person name="Pangilinan J."/>
            <person name="Park H.-J."/>
            <person name="Ramirez L."/>
            <person name="Alfaro M."/>
            <person name="Sun H."/>
            <person name="Tritt A."/>
            <person name="Yoshinaga Y."/>
            <person name="Zwiers L.-H."/>
            <person name="Turgeon B."/>
            <person name="Goodwin S."/>
            <person name="Spatafora J."/>
            <person name="Crous P."/>
            <person name="Grigoriev I."/>
        </authorList>
    </citation>
    <scope>NUCLEOTIDE SEQUENCE</scope>
    <source>
        <strain evidence="5">CBS 122681</strain>
    </source>
</reference>
<dbReference type="InterPro" id="IPR050177">
    <property type="entry name" value="Lipid_A_modif_metabolic_enz"/>
</dbReference>
<dbReference type="Proteomes" id="UP000799324">
    <property type="component" value="Unassembled WGS sequence"/>
</dbReference>
<organism evidence="5 6">
    <name type="scientific">Lophiostoma macrostomum CBS 122681</name>
    <dbReference type="NCBI Taxonomy" id="1314788"/>
    <lineage>
        <taxon>Eukaryota</taxon>
        <taxon>Fungi</taxon>
        <taxon>Dikarya</taxon>
        <taxon>Ascomycota</taxon>
        <taxon>Pezizomycotina</taxon>
        <taxon>Dothideomycetes</taxon>
        <taxon>Pleosporomycetidae</taxon>
        <taxon>Pleosporales</taxon>
        <taxon>Lophiostomataceae</taxon>
        <taxon>Lophiostoma</taxon>
    </lineage>
</organism>
<dbReference type="PANTHER" id="PTHR43245:SF51">
    <property type="entry name" value="SHORT CHAIN DEHYDROGENASE_REDUCTASE FAMILY 42E, MEMBER 2"/>
    <property type="match status" value="1"/>
</dbReference>
<evidence type="ECO:0000313" key="5">
    <source>
        <dbReference type="EMBL" id="KAF2656258.1"/>
    </source>
</evidence>